<dbReference type="Pfam" id="PF02146">
    <property type="entry name" value="SIR2"/>
    <property type="match status" value="1"/>
</dbReference>
<comment type="caution">
    <text evidence="3">Lacks conserved residue(s) required for the propagation of feature annotation.</text>
</comment>
<evidence type="ECO:0000256" key="2">
    <source>
        <dbReference type="ARBA" id="ARBA00023027"/>
    </source>
</evidence>
<name>A0ABD0ZAW9_9HEMI</name>
<dbReference type="PROSITE" id="PS50305">
    <property type="entry name" value="SIRTUIN"/>
    <property type="match status" value="1"/>
</dbReference>
<keyword evidence="6" id="KW-1185">Reference proteome</keyword>
<dbReference type="EMBL" id="JBFDAA010000002">
    <property type="protein sequence ID" value="KAL1139408.1"/>
    <property type="molecule type" value="Genomic_DNA"/>
</dbReference>
<protein>
    <recommendedName>
        <fullName evidence="4">Deacetylase sirtuin-type domain-containing protein</fullName>
    </recommendedName>
</protein>
<evidence type="ECO:0000256" key="3">
    <source>
        <dbReference type="PROSITE-ProRule" id="PRU00236"/>
    </source>
</evidence>
<dbReference type="SUPFAM" id="SSF52467">
    <property type="entry name" value="DHS-like NAD/FAD-binding domain"/>
    <property type="match status" value="1"/>
</dbReference>
<dbReference type="InterPro" id="IPR026591">
    <property type="entry name" value="Sirtuin_cat_small_dom_sf"/>
</dbReference>
<dbReference type="Proteomes" id="UP001558652">
    <property type="component" value="Unassembled WGS sequence"/>
</dbReference>
<feature type="domain" description="Deacetylase sirtuin-type" evidence="4">
    <location>
        <begin position="1"/>
        <end position="187"/>
    </location>
</feature>
<keyword evidence="2" id="KW-0520">NAD</keyword>
<evidence type="ECO:0000259" key="4">
    <source>
        <dbReference type="PROSITE" id="PS50305"/>
    </source>
</evidence>
<dbReference type="InterPro" id="IPR050134">
    <property type="entry name" value="NAD-dep_sirtuin_deacylases"/>
</dbReference>
<evidence type="ECO:0000313" key="6">
    <source>
        <dbReference type="Proteomes" id="UP001558652"/>
    </source>
</evidence>
<dbReference type="InterPro" id="IPR029035">
    <property type="entry name" value="DHS-like_NAD/FAD-binding_dom"/>
</dbReference>
<evidence type="ECO:0000313" key="5">
    <source>
        <dbReference type="EMBL" id="KAL1139408.1"/>
    </source>
</evidence>
<accession>A0ABD0ZAW9</accession>
<dbReference type="Gene3D" id="3.30.1600.10">
    <property type="entry name" value="SIR2/SIRT2 'Small Domain"/>
    <property type="match status" value="1"/>
</dbReference>
<dbReference type="InterPro" id="IPR026590">
    <property type="entry name" value="Ssirtuin_cat_dom"/>
</dbReference>
<dbReference type="PANTHER" id="PTHR11085">
    <property type="entry name" value="NAD-DEPENDENT PROTEIN DEACYLASE SIRTUIN-5, MITOCHONDRIAL-RELATED"/>
    <property type="match status" value="1"/>
</dbReference>
<sequence>MYHKIKSNELPYPEAIFEVKYFLANPKPFFDLIKDLLPGNYLPTKAHYFIKLLQEKGILLRHYTQNIDNLERVTGISEDKLVEAHGIVKPDIVFYGEPLPEAFFQAAAQDFKKCDLLIIMGSSLQVEPFASLLQKVRPSCPRLLINKNTVGKAAGLTYDTPTNVRDVAWIENCDTACEILVEKLGWTDDWLSLVD</sequence>
<organism evidence="5 6">
    <name type="scientific">Ranatra chinensis</name>
    <dbReference type="NCBI Taxonomy" id="642074"/>
    <lineage>
        <taxon>Eukaryota</taxon>
        <taxon>Metazoa</taxon>
        <taxon>Ecdysozoa</taxon>
        <taxon>Arthropoda</taxon>
        <taxon>Hexapoda</taxon>
        <taxon>Insecta</taxon>
        <taxon>Pterygota</taxon>
        <taxon>Neoptera</taxon>
        <taxon>Paraneoptera</taxon>
        <taxon>Hemiptera</taxon>
        <taxon>Heteroptera</taxon>
        <taxon>Panheteroptera</taxon>
        <taxon>Nepomorpha</taxon>
        <taxon>Nepidae</taxon>
        <taxon>Ranatrinae</taxon>
        <taxon>Ranatra</taxon>
    </lineage>
</organism>
<evidence type="ECO:0000256" key="1">
    <source>
        <dbReference type="ARBA" id="ARBA00022679"/>
    </source>
</evidence>
<dbReference type="AlphaFoldDB" id="A0ABD0ZAW9"/>
<dbReference type="PANTHER" id="PTHR11085:SF10">
    <property type="entry name" value="NAD-DEPENDENT PROTEIN DEACYLASE SIRTUIN-5, MITOCHONDRIAL-RELATED"/>
    <property type="match status" value="1"/>
</dbReference>
<dbReference type="InterPro" id="IPR003000">
    <property type="entry name" value="Sirtuin"/>
</dbReference>
<dbReference type="Gene3D" id="3.40.50.1220">
    <property type="entry name" value="TPP-binding domain"/>
    <property type="match status" value="2"/>
</dbReference>
<gene>
    <name evidence="5" type="ORF">AAG570_006392</name>
</gene>
<proteinExistence type="predicted"/>
<keyword evidence="1" id="KW-0808">Transferase</keyword>
<comment type="caution">
    <text evidence="5">The sequence shown here is derived from an EMBL/GenBank/DDBJ whole genome shotgun (WGS) entry which is preliminary data.</text>
</comment>
<reference evidence="5 6" key="1">
    <citation type="submission" date="2024-07" db="EMBL/GenBank/DDBJ databases">
        <title>Chromosome-level genome assembly of the water stick insect Ranatra chinensis (Heteroptera: Nepidae).</title>
        <authorList>
            <person name="Liu X."/>
        </authorList>
    </citation>
    <scope>NUCLEOTIDE SEQUENCE [LARGE SCALE GENOMIC DNA]</scope>
    <source>
        <strain evidence="5">Cailab_2021Rc</strain>
        <tissue evidence="5">Muscle</tissue>
    </source>
</reference>
<dbReference type="GO" id="GO:0016740">
    <property type="term" value="F:transferase activity"/>
    <property type="evidence" value="ECO:0007669"/>
    <property type="project" value="UniProtKB-KW"/>
</dbReference>